<reference evidence="1 2" key="1">
    <citation type="submission" date="2023-03" db="EMBL/GenBank/DDBJ databases">
        <title>Bacillus Genome Sequencing.</title>
        <authorList>
            <person name="Dunlap C."/>
        </authorList>
    </citation>
    <scope>NUCLEOTIDE SEQUENCE [LARGE SCALE GENOMIC DNA]</scope>
    <source>
        <strain evidence="1 2">B-14544</strain>
    </source>
</reference>
<evidence type="ECO:0000313" key="2">
    <source>
        <dbReference type="Proteomes" id="UP001330749"/>
    </source>
</evidence>
<evidence type="ECO:0000313" key="1">
    <source>
        <dbReference type="EMBL" id="MED3562318.1"/>
    </source>
</evidence>
<gene>
    <name evidence="1" type="ORF">P4447_07605</name>
</gene>
<proteinExistence type="predicted"/>
<dbReference type="EMBL" id="JARMQG010000084">
    <property type="protein sequence ID" value="MED3562318.1"/>
    <property type="molecule type" value="Genomic_DNA"/>
</dbReference>
<accession>A0ABU6N7X2</accession>
<name>A0ABU6N7X2_9BACI</name>
<protein>
    <submittedName>
        <fullName evidence="1">Uncharacterized protein</fullName>
    </submittedName>
</protein>
<keyword evidence="2" id="KW-1185">Reference proteome</keyword>
<dbReference type="Proteomes" id="UP001330749">
    <property type="component" value="Unassembled WGS sequence"/>
</dbReference>
<organism evidence="1 2">
    <name type="scientific">Bacillus xiapuensis</name>
    <dbReference type="NCBI Taxonomy" id="2014075"/>
    <lineage>
        <taxon>Bacteria</taxon>
        <taxon>Bacillati</taxon>
        <taxon>Bacillota</taxon>
        <taxon>Bacilli</taxon>
        <taxon>Bacillales</taxon>
        <taxon>Bacillaceae</taxon>
        <taxon>Bacillus</taxon>
    </lineage>
</organism>
<sequence length="124" mass="14819">MREPERIKRVLNLLQQIWELQPDSRFMQMISNIQWNYSADNNDAGKEYSYSKWETPKGIIFNKDVANVDLFYLEDDKLEEYLKGYLDKLNEYHKQQDKTISDLRKELAVKTAPNHGLLDLHRRG</sequence>
<dbReference type="RefSeq" id="WP_327967223.1">
    <property type="nucleotide sequence ID" value="NZ_JARMQG010000084.1"/>
</dbReference>
<comment type="caution">
    <text evidence="1">The sequence shown here is derived from an EMBL/GenBank/DDBJ whole genome shotgun (WGS) entry which is preliminary data.</text>
</comment>